<sequence>MNASLTAHLVALCFTPHFFQQITSILMDNPTEKGMPMLNENHAFILDFPELTADIVQLNHDDPTFKADLQQYHQLDYDIRQLEISGSPINDDNMNDLKLKRVALKDMLYKQLTKHHEKVSN</sequence>
<organism evidence="1 2">
    <name type="scientific">Photobacterium profundum (strain SS9)</name>
    <dbReference type="NCBI Taxonomy" id="298386"/>
    <lineage>
        <taxon>Bacteria</taxon>
        <taxon>Pseudomonadati</taxon>
        <taxon>Pseudomonadota</taxon>
        <taxon>Gammaproteobacteria</taxon>
        <taxon>Vibrionales</taxon>
        <taxon>Vibrionaceae</taxon>
        <taxon>Photobacterium</taxon>
    </lineage>
</organism>
<dbReference type="HOGENOM" id="CLU_165482_0_0_6"/>
<evidence type="ECO:0008006" key="3">
    <source>
        <dbReference type="Google" id="ProtNLM"/>
    </source>
</evidence>
<dbReference type="eggNOG" id="COG2841">
    <property type="taxonomic scope" value="Bacteria"/>
</dbReference>
<dbReference type="Gene3D" id="6.10.280.50">
    <property type="match status" value="1"/>
</dbReference>
<proteinExistence type="predicted"/>
<gene>
    <name evidence="1" type="primary">BB1264</name>
    <name evidence="1" type="ordered locus">PBPRB1414</name>
</gene>
<dbReference type="AlphaFoldDB" id="Q6LHE9"/>
<dbReference type="Pfam" id="PF04325">
    <property type="entry name" value="DUF465"/>
    <property type="match status" value="1"/>
</dbReference>
<accession>Q6LHE9</accession>
<reference evidence="2" key="1">
    <citation type="journal article" date="2005" name="Science">
        <title>Life at depth: Photobacterium profundum genome sequence and expression analysis.</title>
        <authorList>
            <person name="Vezzi A."/>
            <person name="Campanaro S."/>
            <person name="D'Angelo M."/>
            <person name="Simonato F."/>
            <person name="Vitulo N."/>
            <person name="Lauro F.M."/>
            <person name="Cestaro A."/>
            <person name="Malacrida G."/>
            <person name="Simionati B."/>
            <person name="Cannata N."/>
            <person name="Romualdi C."/>
            <person name="Bartlett D.H."/>
            <person name="Valle G."/>
        </authorList>
    </citation>
    <scope>NUCLEOTIDE SEQUENCE [LARGE SCALE GENOMIC DNA]</scope>
    <source>
        <strain evidence="2">ATCC BAA-1253 / SS9</strain>
    </source>
</reference>
<dbReference type="KEGG" id="ppr:PBPRB1414"/>
<name>Q6LHE9_PHOPR</name>
<evidence type="ECO:0000313" key="2">
    <source>
        <dbReference type="Proteomes" id="UP000000593"/>
    </source>
</evidence>
<protein>
    <recommendedName>
        <fullName evidence="3">DUF465 domain-containing protein</fullName>
    </recommendedName>
</protein>
<keyword evidence="2" id="KW-1185">Reference proteome</keyword>
<dbReference type="EMBL" id="CR378679">
    <property type="protein sequence ID" value="CAG23281.1"/>
    <property type="molecule type" value="Genomic_DNA"/>
</dbReference>
<dbReference type="InterPro" id="IPR007420">
    <property type="entry name" value="DUF465"/>
</dbReference>
<evidence type="ECO:0000313" key="1">
    <source>
        <dbReference type="EMBL" id="CAG23281.1"/>
    </source>
</evidence>
<dbReference type="STRING" id="298386.PBPRB1414"/>
<dbReference type="Proteomes" id="UP000000593">
    <property type="component" value="Chromosome 2"/>
</dbReference>
<dbReference type="InterPro" id="IPR038444">
    <property type="entry name" value="DUF465_sf"/>
</dbReference>